<organism evidence="3 4">
    <name type="scientific">Roseateles agri</name>
    <dbReference type="NCBI Taxonomy" id="3098619"/>
    <lineage>
        <taxon>Bacteria</taxon>
        <taxon>Pseudomonadati</taxon>
        <taxon>Pseudomonadota</taxon>
        <taxon>Betaproteobacteria</taxon>
        <taxon>Burkholderiales</taxon>
        <taxon>Sphaerotilaceae</taxon>
        <taxon>Roseateles</taxon>
    </lineage>
</organism>
<dbReference type="Gene3D" id="1.10.10.60">
    <property type="entry name" value="Homeodomain-like"/>
    <property type="match status" value="1"/>
</dbReference>
<protein>
    <submittedName>
        <fullName evidence="3">Helix-turn-helix domain-containing protein</fullName>
    </submittedName>
</protein>
<dbReference type="RefSeq" id="WP_320426997.1">
    <property type="nucleotide sequence ID" value="NZ_JAXCLA010000013.1"/>
</dbReference>
<evidence type="ECO:0000259" key="2">
    <source>
        <dbReference type="PROSITE" id="PS01124"/>
    </source>
</evidence>
<reference evidence="3 4" key="1">
    <citation type="submission" date="2023-11" db="EMBL/GenBank/DDBJ databases">
        <title>Paucibacter sp. nov., isolated from fresh soil in Korea.</title>
        <authorList>
            <person name="Le N.T.T."/>
        </authorList>
    </citation>
    <scope>NUCLEOTIDE SEQUENCE [LARGE SCALE GENOMIC DNA]</scope>
    <source>
        <strain evidence="3 4">R3-3</strain>
    </source>
</reference>
<keyword evidence="4" id="KW-1185">Reference proteome</keyword>
<feature type="domain" description="HTH araC/xylS-type" evidence="2">
    <location>
        <begin position="218"/>
        <end position="319"/>
    </location>
</feature>
<evidence type="ECO:0000313" key="3">
    <source>
        <dbReference type="EMBL" id="MDY0749030.1"/>
    </source>
</evidence>
<sequence>MQDQQLLAVRRWSTADVDAVDSLDYYASAVGDALVPMSVGCGSRSNFHASMEMASLGPLELFRLFGSAHRVSRGETELARSERRLFHLVVNRLAPWRVVQQGRIQLRPGDAILMDSNLPHELAVGTYELINITMSASFVEQWVPDPRLFTSRRLAHDGRWSSTLAAFASQLTPQFATSHCPLPTEVMTQQLGVLLMLAAGALGSQSSTATASEAVLNVPIVKQMRERLGEADLTASRIAESLNLPERTVHLALAAHGRTFAALLTRLRLDRVKLLGQSCKGWRLGADDLAQRAGFRDGRRMASAFRNHSGFSDSEYQARNLSGFAMENGRSDGVSPG</sequence>
<dbReference type="PROSITE" id="PS01124">
    <property type="entry name" value="HTH_ARAC_FAMILY_2"/>
    <property type="match status" value="1"/>
</dbReference>
<dbReference type="SMART" id="SM00342">
    <property type="entry name" value="HTH_ARAC"/>
    <property type="match status" value="1"/>
</dbReference>
<dbReference type="InterPro" id="IPR035418">
    <property type="entry name" value="AraC-bd_2"/>
</dbReference>
<dbReference type="PANTHER" id="PTHR47894">
    <property type="entry name" value="HTH-TYPE TRANSCRIPTIONAL REGULATOR GADX"/>
    <property type="match status" value="1"/>
</dbReference>
<dbReference type="InterPro" id="IPR018060">
    <property type="entry name" value="HTH_AraC"/>
</dbReference>
<gene>
    <name evidence="3" type="ORF">SNE35_31325</name>
</gene>
<keyword evidence="1" id="KW-0238">DNA-binding</keyword>
<name>A0ABU5DRT4_9BURK</name>
<proteinExistence type="predicted"/>
<dbReference type="Pfam" id="PF14525">
    <property type="entry name" value="AraC_binding_2"/>
    <property type="match status" value="1"/>
</dbReference>
<dbReference type="PANTHER" id="PTHR47894:SF4">
    <property type="entry name" value="HTH-TYPE TRANSCRIPTIONAL REGULATOR GADX"/>
    <property type="match status" value="1"/>
</dbReference>
<comment type="caution">
    <text evidence="3">The sequence shown here is derived from an EMBL/GenBank/DDBJ whole genome shotgun (WGS) entry which is preliminary data.</text>
</comment>
<dbReference type="Proteomes" id="UP001285263">
    <property type="component" value="Unassembled WGS sequence"/>
</dbReference>
<evidence type="ECO:0000313" key="4">
    <source>
        <dbReference type="Proteomes" id="UP001285263"/>
    </source>
</evidence>
<dbReference type="EMBL" id="JAXCLA010000013">
    <property type="protein sequence ID" value="MDY0749030.1"/>
    <property type="molecule type" value="Genomic_DNA"/>
</dbReference>
<accession>A0ABU5DRT4</accession>
<evidence type="ECO:0000256" key="1">
    <source>
        <dbReference type="ARBA" id="ARBA00023125"/>
    </source>
</evidence>